<dbReference type="Proteomes" id="UP000679352">
    <property type="component" value="Chromosome"/>
</dbReference>
<dbReference type="Pfam" id="PF20078">
    <property type="entry name" value="DUF6473"/>
    <property type="match status" value="1"/>
</dbReference>
<dbReference type="KEGG" id="gfu:KM031_11735"/>
<evidence type="ECO:0000259" key="1">
    <source>
        <dbReference type="Pfam" id="PF20078"/>
    </source>
</evidence>
<sequence length="276" mass="29797">MVYAYQGEGALDYFPCRYGTSKLLFRGPRRSLEPPYIAVLGGTETYGKFVPHPYPALVERATGLRLVNLGAVNAGLDVYLNDPEILGISSAAHLTVVQIVGAQNLSNRFYAVHPRRNDRFLGATPVLKSLYREVDFTEFNFTRHMVQSLQRVSAERFEIVAQELRNSWVSRMAALLERIGGKTLLLWIGAAAPAPVLGPADLGRDPLLVDAAMVAAVKSRATAYLEVLYPPVSDPPVGEGLRYATLDAPAAEGVPGAGVHETIAAALAQTLAKLLG</sequence>
<dbReference type="InterPro" id="IPR045524">
    <property type="entry name" value="DUF6473"/>
</dbReference>
<protein>
    <recommendedName>
        <fullName evidence="1">DUF6473 domain-containing protein</fullName>
    </recommendedName>
</protein>
<dbReference type="AlphaFoldDB" id="A0A975S133"/>
<organism evidence="2 3">
    <name type="scientific">Gemmobacter fulvus</name>
    <dbReference type="NCBI Taxonomy" id="2840474"/>
    <lineage>
        <taxon>Bacteria</taxon>
        <taxon>Pseudomonadati</taxon>
        <taxon>Pseudomonadota</taxon>
        <taxon>Alphaproteobacteria</taxon>
        <taxon>Rhodobacterales</taxon>
        <taxon>Paracoccaceae</taxon>
        <taxon>Gemmobacter</taxon>
    </lineage>
</organism>
<dbReference type="RefSeq" id="WP_215504723.1">
    <property type="nucleotide sequence ID" value="NZ_CP076361.1"/>
</dbReference>
<feature type="domain" description="DUF6473" evidence="1">
    <location>
        <begin position="1"/>
        <end position="274"/>
    </location>
</feature>
<gene>
    <name evidence="2" type="ORF">KM031_11735</name>
</gene>
<evidence type="ECO:0000313" key="2">
    <source>
        <dbReference type="EMBL" id="QWK89513.1"/>
    </source>
</evidence>
<proteinExistence type="predicted"/>
<accession>A0A975S133</accession>
<evidence type="ECO:0000313" key="3">
    <source>
        <dbReference type="Proteomes" id="UP000679352"/>
    </source>
</evidence>
<name>A0A975S133_9RHOB</name>
<dbReference type="EMBL" id="CP076361">
    <property type="protein sequence ID" value="QWK89513.1"/>
    <property type="molecule type" value="Genomic_DNA"/>
</dbReference>
<keyword evidence="3" id="KW-1185">Reference proteome</keyword>
<reference evidence="2" key="1">
    <citation type="submission" date="2021-06" db="EMBL/GenBank/DDBJ databases">
        <title>Direct submission.</title>
        <authorList>
            <person name="Lee C.-S."/>
            <person name="Jin L."/>
        </authorList>
    </citation>
    <scope>NUCLEOTIDE SEQUENCE</scope>
    <source>
        <strain evidence="2">Con5</strain>
    </source>
</reference>